<dbReference type="AlphaFoldDB" id="A0ABD0K4S6"/>
<name>A0ABD0K4S6_9CAEN</name>
<proteinExistence type="predicted"/>
<dbReference type="EMBL" id="JACVVK020000255">
    <property type="protein sequence ID" value="KAK7481873.1"/>
    <property type="molecule type" value="Genomic_DNA"/>
</dbReference>
<evidence type="ECO:0000313" key="2">
    <source>
        <dbReference type="EMBL" id="KAK7481873.1"/>
    </source>
</evidence>
<evidence type="ECO:0000313" key="3">
    <source>
        <dbReference type="Proteomes" id="UP001519460"/>
    </source>
</evidence>
<protein>
    <submittedName>
        <fullName evidence="2">Uncharacterized protein</fullName>
    </submittedName>
</protein>
<evidence type="ECO:0000256" key="1">
    <source>
        <dbReference type="SAM" id="MobiDB-lite"/>
    </source>
</evidence>
<reference evidence="2 3" key="1">
    <citation type="journal article" date="2023" name="Sci. Data">
        <title>Genome assembly of the Korean intertidal mud-creeper Batillaria attramentaria.</title>
        <authorList>
            <person name="Patra A.K."/>
            <person name="Ho P.T."/>
            <person name="Jun S."/>
            <person name="Lee S.J."/>
            <person name="Kim Y."/>
            <person name="Won Y.J."/>
        </authorList>
    </citation>
    <scope>NUCLEOTIDE SEQUENCE [LARGE SCALE GENOMIC DNA]</scope>
    <source>
        <strain evidence="2">Wonlab-2016</strain>
    </source>
</reference>
<keyword evidence="3" id="KW-1185">Reference proteome</keyword>
<comment type="caution">
    <text evidence="2">The sequence shown here is derived from an EMBL/GenBank/DDBJ whole genome shotgun (WGS) entry which is preliminary data.</text>
</comment>
<feature type="region of interest" description="Disordered" evidence="1">
    <location>
        <begin position="116"/>
        <end position="162"/>
    </location>
</feature>
<gene>
    <name evidence="2" type="ORF">BaRGS_00026899</name>
</gene>
<sequence length="162" mass="17242">MAPTLSQFPSVLLRQPVFKTGWVPAHKSYAFCCLVRIFNHELLARLFGNNTSGFRGLSRHATPACNAESNPCTAGLDGPEFVTSTGQGEQGISDCHQAVYISGPATSSTGAARTACREVPEKSKPTSVSAGPPRCPACPLQSGPDSIDRRSQLVCRHSVGRR</sequence>
<accession>A0ABD0K4S6</accession>
<dbReference type="Proteomes" id="UP001519460">
    <property type="component" value="Unassembled WGS sequence"/>
</dbReference>
<organism evidence="2 3">
    <name type="scientific">Batillaria attramentaria</name>
    <dbReference type="NCBI Taxonomy" id="370345"/>
    <lineage>
        <taxon>Eukaryota</taxon>
        <taxon>Metazoa</taxon>
        <taxon>Spiralia</taxon>
        <taxon>Lophotrochozoa</taxon>
        <taxon>Mollusca</taxon>
        <taxon>Gastropoda</taxon>
        <taxon>Caenogastropoda</taxon>
        <taxon>Sorbeoconcha</taxon>
        <taxon>Cerithioidea</taxon>
        <taxon>Batillariidae</taxon>
        <taxon>Batillaria</taxon>
    </lineage>
</organism>